<dbReference type="PANTHER" id="PTHR15462">
    <property type="entry name" value="SERINE PROTEASE"/>
    <property type="match status" value="1"/>
</dbReference>
<evidence type="ECO:0000256" key="1">
    <source>
        <dbReference type="ARBA" id="ARBA00022729"/>
    </source>
</evidence>
<dbReference type="GO" id="GO:0004252">
    <property type="term" value="F:serine-type endopeptidase activity"/>
    <property type="evidence" value="ECO:0007669"/>
    <property type="project" value="InterPro"/>
</dbReference>
<keyword evidence="1 2" id="KW-0732">Signal</keyword>
<name>A0A2P1PWL2_9GAMM</name>
<dbReference type="Gene3D" id="2.40.10.10">
    <property type="entry name" value="Trypsin-like serine proteases"/>
    <property type="match status" value="2"/>
</dbReference>
<dbReference type="InterPro" id="IPR001254">
    <property type="entry name" value="Trypsin_dom"/>
</dbReference>
<accession>A0A2P1PWL2</accession>
<dbReference type="EMBL" id="CP027860">
    <property type="protein sequence ID" value="AVP99222.1"/>
    <property type="molecule type" value="Genomic_DNA"/>
</dbReference>
<evidence type="ECO:0000313" key="4">
    <source>
        <dbReference type="EMBL" id="AVP99222.1"/>
    </source>
</evidence>
<dbReference type="KEGG" id="xba:C7S18_19555"/>
<feature type="domain" description="Peptidase S1" evidence="3">
    <location>
        <begin position="158"/>
        <end position="203"/>
    </location>
</feature>
<dbReference type="Proteomes" id="UP000241074">
    <property type="component" value="Chromosome"/>
</dbReference>
<sequence>MNKKVFAVACALGMMSIAAAHAAADQNVSRAPAFGTNLTIDLGRAISDTGKAHAPLSDVWTWAGVADIDAMPGRGKRLDAGDRNRVVDQNAWRAVNLQTGFEYRVDMPKQLAHQLHRYLEQQGANMGSEGTAKPVIEPSVVEKGLSNGVDTRTRRFDNTTYPFRAQGQLGGGRNSGCSGTLIAHNIVLTAAHCLYDRDDASWVSLNGTRFRPGREGECANASCEPYGAHTAIWYFTPEAFRTEPTNPWPHDYGIMVLGTSPGNTTGWLGYYAMTDAALQDFCADHDLGDGRCFNRGYPACDLSAAPANCEQGWAYQDINNCEIGGFGSKDSDNWNTRLTVNCDSSGGHSGSGLFTDIFGGNKKVVFGVASTHSCTTCSPGVEFPNAYRRITPQVLDAISYFKSAFP</sequence>
<gene>
    <name evidence="4" type="ORF">C7S18_19555</name>
</gene>
<keyword evidence="5" id="KW-1185">Reference proteome</keyword>
<dbReference type="GO" id="GO:0006508">
    <property type="term" value="P:proteolysis"/>
    <property type="evidence" value="ECO:0007669"/>
    <property type="project" value="InterPro"/>
</dbReference>
<dbReference type="InterPro" id="IPR043504">
    <property type="entry name" value="Peptidase_S1_PA_chymotrypsin"/>
</dbReference>
<dbReference type="PROSITE" id="PS00134">
    <property type="entry name" value="TRYPSIN_HIS"/>
    <property type="match status" value="1"/>
</dbReference>
<dbReference type="InterPro" id="IPR050966">
    <property type="entry name" value="Glutamyl_endopeptidase"/>
</dbReference>
<dbReference type="SUPFAM" id="SSF50494">
    <property type="entry name" value="Trypsin-like serine proteases"/>
    <property type="match status" value="1"/>
</dbReference>
<proteinExistence type="predicted"/>
<organism evidence="4 5">
    <name type="scientific">Ahniella affigens</name>
    <dbReference type="NCBI Taxonomy" id="2021234"/>
    <lineage>
        <taxon>Bacteria</taxon>
        <taxon>Pseudomonadati</taxon>
        <taxon>Pseudomonadota</taxon>
        <taxon>Gammaproteobacteria</taxon>
        <taxon>Lysobacterales</taxon>
        <taxon>Rhodanobacteraceae</taxon>
        <taxon>Ahniella</taxon>
    </lineage>
</organism>
<evidence type="ECO:0000256" key="2">
    <source>
        <dbReference type="SAM" id="SignalP"/>
    </source>
</evidence>
<dbReference type="OrthoDB" id="8392384at2"/>
<reference evidence="4 5" key="2">
    <citation type="submission" date="2018-03" db="EMBL/GenBank/DDBJ databases">
        <authorList>
            <person name="Keele B.F."/>
        </authorList>
    </citation>
    <scope>NUCLEOTIDE SEQUENCE [LARGE SCALE GENOMIC DNA]</scope>
    <source>
        <strain evidence="4 5">D13</strain>
    </source>
</reference>
<dbReference type="AlphaFoldDB" id="A0A2P1PWL2"/>
<evidence type="ECO:0000313" key="5">
    <source>
        <dbReference type="Proteomes" id="UP000241074"/>
    </source>
</evidence>
<protein>
    <recommendedName>
        <fullName evidence="3">Peptidase S1 domain-containing protein</fullName>
    </recommendedName>
</protein>
<feature type="chain" id="PRO_5015141200" description="Peptidase S1 domain-containing protein" evidence="2">
    <location>
        <begin position="23"/>
        <end position="406"/>
    </location>
</feature>
<evidence type="ECO:0000259" key="3">
    <source>
        <dbReference type="Pfam" id="PF00089"/>
    </source>
</evidence>
<dbReference type="RefSeq" id="WP_106893142.1">
    <property type="nucleotide sequence ID" value="NZ_CP027860.1"/>
</dbReference>
<dbReference type="InterPro" id="IPR018114">
    <property type="entry name" value="TRYPSIN_HIS"/>
</dbReference>
<feature type="signal peptide" evidence="2">
    <location>
        <begin position="1"/>
        <end position="22"/>
    </location>
</feature>
<dbReference type="Pfam" id="PF00089">
    <property type="entry name" value="Trypsin"/>
    <property type="match status" value="1"/>
</dbReference>
<reference evidence="4 5" key="1">
    <citation type="submission" date="2018-03" db="EMBL/GenBank/DDBJ databases">
        <title>Ahniella affigens gen. nov., sp. nov., a gammaproteobacterium isolated from sandy soil near a stream.</title>
        <authorList>
            <person name="Ko Y."/>
            <person name="Kim J.-H."/>
        </authorList>
    </citation>
    <scope>NUCLEOTIDE SEQUENCE [LARGE SCALE GENOMIC DNA]</scope>
    <source>
        <strain evidence="4 5">D13</strain>
    </source>
</reference>
<dbReference type="InterPro" id="IPR009003">
    <property type="entry name" value="Peptidase_S1_PA"/>
</dbReference>
<dbReference type="PANTHER" id="PTHR15462:SF8">
    <property type="entry name" value="SERINE PROTEASE"/>
    <property type="match status" value="1"/>
</dbReference>